<dbReference type="InterPro" id="IPR029249">
    <property type="entry name" value="Rotatin_N"/>
</dbReference>
<dbReference type="SUPFAM" id="SSF48371">
    <property type="entry name" value="ARM repeat"/>
    <property type="match status" value="4"/>
</dbReference>
<evidence type="ECO:0000259" key="2">
    <source>
        <dbReference type="Pfam" id="PF14726"/>
    </source>
</evidence>
<reference evidence="3 4" key="1">
    <citation type="submission" date="2021-06" db="EMBL/GenBank/DDBJ databases">
        <authorList>
            <person name="Palmer J.M."/>
        </authorList>
    </citation>
    <scope>NUCLEOTIDE SEQUENCE [LARGE SCALE GENOMIC DNA]</scope>
    <source>
        <strain evidence="3 4">MEX-2019</strain>
        <tissue evidence="3">Muscle</tissue>
    </source>
</reference>
<feature type="compositionally biased region" description="Low complexity" evidence="1">
    <location>
        <begin position="339"/>
        <end position="351"/>
    </location>
</feature>
<dbReference type="GO" id="GO:0005814">
    <property type="term" value="C:centriole"/>
    <property type="evidence" value="ECO:0007669"/>
    <property type="project" value="TreeGrafter"/>
</dbReference>
<dbReference type="Gene3D" id="1.25.10.10">
    <property type="entry name" value="Leucine-rich Repeat Variant"/>
    <property type="match status" value="1"/>
</dbReference>
<dbReference type="PANTHER" id="PTHR31691:SF1">
    <property type="entry name" value="ROTATIN"/>
    <property type="match status" value="1"/>
</dbReference>
<organism evidence="3 4">
    <name type="scientific">Crenichthys baileyi</name>
    <name type="common">White River springfish</name>
    <dbReference type="NCBI Taxonomy" id="28760"/>
    <lineage>
        <taxon>Eukaryota</taxon>
        <taxon>Metazoa</taxon>
        <taxon>Chordata</taxon>
        <taxon>Craniata</taxon>
        <taxon>Vertebrata</taxon>
        <taxon>Euteleostomi</taxon>
        <taxon>Actinopterygii</taxon>
        <taxon>Neopterygii</taxon>
        <taxon>Teleostei</taxon>
        <taxon>Neoteleostei</taxon>
        <taxon>Acanthomorphata</taxon>
        <taxon>Ovalentaria</taxon>
        <taxon>Atherinomorphae</taxon>
        <taxon>Cyprinodontiformes</taxon>
        <taxon>Goodeidae</taxon>
        <taxon>Crenichthys</taxon>
    </lineage>
</organism>
<dbReference type="Proteomes" id="UP001311232">
    <property type="component" value="Unassembled WGS sequence"/>
</dbReference>
<dbReference type="GO" id="GO:0007099">
    <property type="term" value="P:centriole replication"/>
    <property type="evidence" value="ECO:0007669"/>
    <property type="project" value="TreeGrafter"/>
</dbReference>
<gene>
    <name evidence="3" type="ORF">CRENBAI_001878</name>
</gene>
<feature type="compositionally biased region" description="Polar residues" evidence="1">
    <location>
        <begin position="295"/>
        <end position="314"/>
    </location>
</feature>
<feature type="region of interest" description="Disordered" evidence="1">
    <location>
        <begin position="1563"/>
        <end position="1634"/>
    </location>
</feature>
<dbReference type="InterPro" id="IPR011989">
    <property type="entry name" value="ARM-like"/>
</dbReference>
<dbReference type="InterPro" id="IPR030791">
    <property type="entry name" value="Rotatin"/>
</dbReference>
<sequence>MELSPLIKKIGHSLVEIRVRALKSILSKLDHSLITITDIVQEKMLFVYVLEWFNFPEVPMKEEVLGLLLTLAKHPSSAQMLRDVGAVDFLSQLSPTIEPRLRAVIDGTLDQLFQLPELLPSHSAVYSHGACSTTTTAPTIVSVDDNVPKMGYFHKSMHCSTNVPPQKIAVRESVRCLKFSVFPWLTLTTTDRHILSSNESSLGSSNPNMVRTTCELLSDVIMQDFPAEIFLQRPGIVKNLLLLLRMGSGKGEVSYHHSSALSCLRQLCVGLKRRLRFHQDPGFYSAKQDLVSQNSSFSHTQEVRGNQRSQTSSPAAECSSRPSVVGRTGQRARGDGQDGDAASDSGSSHRGWATVQAPEQMSRTPADAAHMELPDLSVEDVLELQLQQLSVAQFAVATMQHAIPLLKTEALHAFHRVLELLCDALLLLRDSVCELVWDDLSLVGMELKEKLQACMEQLGDILSFHQSHSADVPHSSLVNHRMAYIGTAIFTIKLLQAILPPEKAGENLPERTAAAIFHLCLDSSLGSSLPSMQETAVAYLEQVNSDSHDIYRRVNRAALWMESTCNFIKEAQAEGEKNWLDLLELADQAIDGLPFHQHLPIIKECVHMCSYLWKFDQPSPLLQTESQKLFLKLLSHPSPPVKTETYECTLNLVKDCLGIQNLSREKAAASAGVKFLLHHKVLYEISAFGLQDSAEKVNVAAKDILLFLLKGRLMMTAPAWDRFYEALYPVIPIIQGYASTEESLGKCVLLISDMSDVTRDNIFPTTGKLKAALRLFFSKQPTVRIAAVQHILPHLTSSGDAKPTRIDTDQSVIASLPNIFCLRNPVDVTLDTSDKSILKVESVEKLFWILNSDTVDISLRRSAAEQLSVVLQDTTMHPVLKSLGITEKVISFITNSVNGNKSLDCLLEPCACILRKLVYADPSLRHSLAQHHLLLLSLLRAAMILKEIKGNGKEVAVLMCLLLFDEIACIETWSDKPTTDVTLSPFSLPVTAVRRYNIPFQAVTHHAVSPYCCVLAPSSDLLTLSPARQALQVAWNAAWHSGIDHLLNELDSVANDADQFHPDLKLSESQLSLLRAVHLPAALRDCIQAIVTAAGHKSVAPALSRLSLYLLFNRLALPHVPTHSCRDILQSLSWQAVLTRFLQVRPACVEDERLLVGIVTFLNAYFKQIPTECASDQEDKDLRWILELLLNQETAALLHLLLGVETQSLAKSLEDAEEMKNHVSQRLQRELTNFFKTLLIRLSSTTDRLCLALAGPFKSQLALRLLQSLRVSDAPRFYGLPSLERALQGMVSLTAQPGWSSHCPDLEPSSLCSKYLSGLLEVISSFYVEWRGNSLSFMGKGVTKNAIICLLHLSHEMMTENKDKDLINQWSFGTDGTTEDVSGSQLGLAWLVPLWVDRDQEVRFASLSLGAALSSMPSGCQALCASCQNISGGLWGTLLNILLDQEESSMVRREAAFILQNLLVMPMPANAEEAKDSHWQHPRVHDEVSGVSLVGLPALQALLYHCQYFHNVALSASSCYRGRYTFDLQPRHCGSGNPSLQQSSLADSGNSLLFWRCDPAPSITSGRSSSSLSTSSTAVSNAASKGTRLNTPRVLSPVNIPDDTPARLMAQGQSDGDTSNSTASQDSQQDEPSGVEAVVMVTPDLLTAQCGLLYNLLAILPDFTLTAIQHNQLLKVLSSLVDMELMEKCLTELRTPSILPGIREDIKRQFVTELRFLSSFSKLLRSCVMASKELIVKMDFLKQLSSNLVDALMLDTKLLDADTWDVVCLCWTDVFMLLTTLVRRSDSAAHPSVSAVLARRWRTFAGTLSQCLDEKNADFQLHTAALQFLSTVFREETKLCGKELKRPTSKHSSTLSDILNAPSASELCELLLQSFEKRTLQDPLKKLTARALMTLLACSPTAQSYAAKAGLIDSCVEQLKQTHSHLHLESVRPGKASHRKKEVGYLKEVKLTAAILRSALYCSDECKVVAMDARLTLTLSALWPWLLLDDPTMEAVLELLCVYTANFHPACSSLCGSSPSGVPGSKGSSNTSLMHSVMKLSSLAPDNSPVHNLSFSLLTNLAVSRDCRCILHKSNFLQAFLLAPVPKVAVAKAAPPGGGGGNPLSLWLRLLVSLSSTGDGQQSILKVSGVLELLADLAPQRKHALLTLHNLCFCPAKKSHVMANDKAMKVLLSCLESKEMETCCMGASALWALLHNNQRGRTALKCPSVRLKIEEALTIYKKGAEKKQEPLSSHLQKCLDHLSQLLNS</sequence>
<dbReference type="Pfam" id="PF14726">
    <property type="entry name" value="RTTN_N"/>
    <property type="match status" value="1"/>
</dbReference>
<feature type="compositionally biased region" description="Low complexity" evidence="1">
    <location>
        <begin position="1563"/>
        <end position="1584"/>
    </location>
</feature>
<feature type="compositionally biased region" description="Polar residues" evidence="1">
    <location>
        <begin position="1611"/>
        <end position="1631"/>
    </location>
</feature>
<evidence type="ECO:0000313" key="4">
    <source>
        <dbReference type="Proteomes" id="UP001311232"/>
    </source>
</evidence>
<dbReference type="GO" id="GO:0036064">
    <property type="term" value="C:ciliary basal body"/>
    <property type="evidence" value="ECO:0007669"/>
    <property type="project" value="InterPro"/>
</dbReference>
<dbReference type="InterPro" id="IPR016024">
    <property type="entry name" value="ARM-type_fold"/>
</dbReference>
<protein>
    <recommendedName>
        <fullName evidence="2">Rotatin N-terminal domain-containing protein</fullName>
    </recommendedName>
</protein>
<dbReference type="PANTHER" id="PTHR31691">
    <property type="entry name" value="ROTATIN"/>
    <property type="match status" value="1"/>
</dbReference>
<dbReference type="GO" id="GO:0032053">
    <property type="term" value="P:ciliary basal body organization"/>
    <property type="evidence" value="ECO:0007669"/>
    <property type="project" value="TreeGrafter"/>
</dbReference>
<feature type="domain" description="Rotatin N-terminal" evidence="2">
    <location>
        <begin position="16"/>
        <end position="112"/>
    </location>
</feature>
<dbReference type="GO" id="GO:0005813">
    <property type="term" value="C:centrosome"/>
    <property type="evidence" value="ECO:0007669"/>
    <property type="project" value="InterPro"/>
</dbReference>
<proteinExistence type="predicted"/>
<keyword evidence="4" id="KW-1185">Reference proteome</keyword>
<dbReference type="GO" id="GO:0010457">
    <property type="term" value="P:centriole-centriole cohesion"/>
    <property type="evidence" value="ECO:0007669"/>
    <property type="project" value="TreeGrafter"/>
</dbReference>
<comment type="caution">
    <text evidence="3">The sequence shown here is derived from an EMBL/GenBank/DDBJ whole genome shotgun (WGS) entry which is preliminary data.</text>
</comment>
<accession>A0AAV9QUX4</accession>
<dbReference type="EMBL" id="JAHHUM010002697">
    <property type="protein sequence ID" value="KAK5601276.1"/>
    <property type="molecule type" value="Genomic_DNA"/>
</dbReference>
<feature type="region of interest" description="Disordered" evidence="1">
    <location>
        <begin position="295"/>
        <end position="366"/>
    </location>
</feature>
<name>A0AAV9QUX4_9TELE</name>
<evidence type="ECO:0000256" key="1">
    <source>
        <dbReference type="SAM" id="MobiDB-lite"/>
    </source>
</evidence>
<evidence type="ECO:0000313" key="3">
    <source>
        <dbReference type="EMBL" id="KAK5601276.1"/>
    </source>
</evidence>